<evidence type="ECO:0000313" key="1">
    <source>
        <dbReference type="EMBL" id="KAK9887763.1"/>
    </source>
</evidence>
<dbReference type="Proteomes" id="UP001431783">
    <property type="component" value="Unassembled WGS sequence"/>
</dbReference>
<sequence length="201" mass="23314">MSNSENKSLKPSKHLRLKAQEFLSCRKKNEILSGIIQHLDSGNDIPSCLLSLELIFTTLLKDKYMFIEIIPLKPVEKTEENEYKMWLITVYEECFQKVLDCLESTSNKVQIQGLTTAIALLANEGKYPLENRSSNEQCYVPLNKLKSVLLKLLSSENNNIYLINKYTEYLLYNDILFNTWKLLPSLTQKCHVLMIFILEIT</sequence>
<dbReference type="InterPro" id="IPR027193">
    <property type="entry name" value="Noc4"/>
</dbReference>
<dbReference type="EMBL" id="JARQZJ010000121">
    <property type="protein sequence ID" value="KAK9887763.1"/>
    <property type="molecule type" value="Genomic_DNA"/>
</dbReference>
<evidence type="ECO:0000313" key="2">
    <source>
        <dbReference type="Proteomes" id="UP001431783"/>
    </source>
</evidence>
<proteinExistence type="predicted"/>
<dbReference type="GO" id="GO:0042254">
    <property type="term" value="P:ribosome biogenesis"/>
    <property type="evidence" value="ECO:0007669"/>
    <property type="project" value="InterPro"/>
</dbReference>
<accession>A0AAW1V4N0</accession>
<dbReference type="GO" id="GO:0032040">
    <property type="term" value="C:small-subunit processome"/>
    <property type="evidence" value="ECO:0007669"/>
    <property type="project" value="TreeGrafter"/>
</dbReference>
<dbReference type="GO" id="GO:0030692">
    <property type="term" value="C:Noc4p-Nop14p complex"/>
    <property type="evidence" value="ECO:0007669"/>
    <property type="project" value="TreeGrafter"/>
</dbReference>
<dbReference type="PANTHER" id="PTHR12455:SF0">
    <property type="entry name" value="NUCLEOLAR COMPLEX PROTEIN 4 HOMOLOG"/>
    <property type="match status" value="1"/>
</dbReference>
<comment type="caution">
    <text evidence="1">The sequence shown here is derived from an EMBL/GenBank/DDBJ whole genome shotgun (WGS) entry which is preliminary data.</text>
</comment>
<protein>
    <submittedName>
        <fullName evidence="1">Uncharacterized protein</fullName>
    </submittedName>
</protein>
<keyword evidence="2" id="KW-1185">Reference proteome</keyword>
<gene>
    <name evidence="1" type="ORF">WA026_000078</name>
</gene>
<name>A0AAW1V4N0_9CUCU</name>
<dbReference type="PANTHER" id="PTHR12455">
    <property type="entry name" value="NUCLEOLAR COMPLEX PROTEIN 4"/>
    <property type="match status" value="1"/>
</dbReference>
<dbReference type="AlphaFoldDB" id="A0AAW1V4N0"/>
<reference evidence="1 2" key="1">
    <citation type="submission" date="2023-03" db="EMBL/GenBank/DDBJ databases">
        <title>Genome insight into feeding habits of ladybird beetles.</title>
        <authorList>
            <person name="Li H.-S."/>
            <person name="Huang Y.-H."/>
            <person name="Pang H."/>
        </authorList>
    </citation>
    <scope>NUCLEOTIDE SEQUENCE [LARGE SCALE GENOMIC DNA]</scope>
    <source>
        <strain evidence="1">SYSU_2023b</strain>
        <tissue evidence="1">Whole body</tissue>
    </source>
</reference>
<organism evidence="1 2">
    <name type="scientific">Henosepilachna vigintioctopunctata</name>
    <dbReference type="NCBI Taxonomy" id="420089"/>
    <lineage>
        <taxon>Eukaryota</taxon>
        <taxon>Metazoa</taxon>
        <taxon>Ecdysozoa</taxon>
        <taxon>Arthropoda</taxon>
        <taxon>Hexapoda</taxon>
        <taxon>Insecta</taxon>
        <taxon>Pterygota</taxon>
        <taxon>Neoptera</taxon>
        <taxon>Endopterygota</taxon>
        <taxon>Coleoptera</taxon>
        <taxon>Polyphaga</taxon>
        <taxon>Cucujiformia</taxon>
        <taxon>Coccinelloidea</taxon>
        <taxon>Coccinellidae</taxon>
        <taxon>Epilachninae</taxon>
        <taxon>Epilachnini</taxon>
        <taxon>Henosepilachna</taxon>
    </lineage>
</organism>